<dbReference type="Pfam" id="PF04909">
    <property type="entry name" value="Amidohydro_2"/>
    <property type="match status" value="1"/>
</dbReference>
<dbReference type="GO" id="GO:0005737">
    <property type="term" value="C:cytoplasm"/>
    <property type="evidence" value="ECO:0007669"/>
    <property type="project" value="TreeGrafter"/>
</dbReference>
<proteinExistence type="predicted"/>
<keyword evidence="4" id="KW-1185">Reference proteome</keyword>
<dbReference type="RefSeq" id="WP_188408119.1">
    <property type="nucleotide sequence ID" value="NZ_BMCP01000001.1"/>
</dbReference>
<dbReference type="Proteomes" id="UP000602745">
    <property type="component" value="Unassembled WGS sequence"/>
</dbReference>
<reference evidence="3" key="1">
    <citation type="journal article" date="2014" name="Int. J. Syst. Evol. Microbiol.">
        <title>Complete genome sequence of Corynebacterium casei LMG S-19264T (=DSM 44701T), isolated from a smear-ripened cheese.</title>
        <authorList>
            <consortium name="US DOE Joint Genome Institute (JGI-PGF)"/>
            <person name="Walter F."/>
            <person name="Albersmeier A."/>
            <person name="Kalinowski J."/>
            <person name="Ruckert C."/>
        </authorList>
    </citation>
    <scope>NUCLEOTIDE SEQUENCE</scope>
    <source>
        <strain evidence="3">CCM 7684</strain>
    </source>
</reference>
<dbReference type="GO" id="GO:0016787">
    <property type="term" value="F:hydrolase activity"/>
    <property type="evidence" value="ECO:0007669"/>
    <property type="project" value="InterPro"/>
</dbReference>
<name>A0A8J2VLM7_9RHOB</name>
<dbReference type="InterPro" id="IPR032466">
    <property type="entry name" value="Metal_Hydrolase"/>
</dbReference>
<keyword evidence="1" id="KW-0456">Lyase</keyword>
<evidence type="ECO:0000256" key="1">
    <source>
        <dbReference type="ARBA" id="ARBA00023239"/>
    </source>
</evidence>
<comment type="caution">
    <text evidence="3">The sequence shown here is derived from an EMBL/GenBank/DDBJ whole genome shotgun (WGS) entry which is preliminary data.</text>
</comment>
<dbReference type="PANTHER" id="PTHR21240:SF28">
    <property type="entry name" value="ISO-OROTATE DECARBOXYLASE (EUROFUNG)"/>
    <property type="match status" value="1"/>
</dbReference>
<protein>
    <submittedName>
        <fullName evidence="3">Amidohydrolase</fullName>
    </submittedName>
</protein>
<evidence type="ECO:0000313" key="3">
    <source>
        <dbReference type="EMBL" id="GGE30790.1"/>
    </source>
</evidence>
<organism evidence="3 4">
    <name type="scientific">Agaricicola taiwanensis</name>
    <dbReference type="NCBI Taxonomy" id="591372"/>
    <lineage>
        <taxon>Bacteria</taxon>
        <taxon>Pseudomonadati</taxon>
        <taxon>Pseudomonadota</taxon>
        <taxon>Alphaproteobacteria</taxon>
        <taxon>Rhodobacterales</taxon>
        <taxon>Paracoccaceae</taxon>
        <taxon>Agaricicola</taxon>
    </lineage>
</organism>
<gene>
    <name evidence="3" type="ORF">GCM10007276_05000</name>
</gene>
<feature type="domain" description="Amidohydrolase-related" evidence="2">
    <location>
        <begin position="3"/>
        <end position="301"/>
    </location>
</feature>
<dbReference type="SUPFAM" id="SSF51556">
    <property type="entry name" value="Metallo-dependent hydrolases"/>
    <property type="match status" value="1"/>
</dbReference>
<dbReference type="AlphaFoldDB" id="A0A8J2VLM7"/>
<evidence type="ECO:0000259" key="2">
    <source>
        <dbReference type="Pfam" id="PF04909"/>
    </source>
</evidence>
<dbReference type="EMBL" id="BMCP01000001">
    <property type="protein sequence ID" value="GGE30790.1"/>
    <property type="molecule type" value="Genomic_DNA"/>
</dbReference>
<dbReference type="InterPro" id="IPR032465">
    <property type="entry name" value="ACMSD"/>
</dbReference>
<dbReference type="PANTHER" id="PTHR21240">
    <property type="entry name" value="2-AMINO-3-CARBOXYLMUCONATE-6-SEMIALDEHYDE DECARBOXYLASE"/>
    <property type="match status" value="1"/>
</dbReference>
<accession>A0A8J2VLM7</accession>
<dbReference type="GO" id="GO:0016831">
    <property type="term" value="F:carboxy-lyase activity"/>
    <property type="evidence" value="ECO:0007669"/>
    <property type="project" value="InterPro"/>
</dbReference>
<dbReference type="GO" id="GO:0019748">
    <property type="term" value="P:secondary metabolic process"/>
    <property type="evidence" value="ECO:0007669"/>
    <property type="project" value="TreeGrafter"/>
</dbReference>
<sequence length="326" mass="35072">MIIDAHAHLVPPALLDELRDRRTEFPSVSMTEKDGSLAFSFAGKAPTRPVSPGLTNVAKRLGWMDENGIDRQVVGGWLDMFGNDLPAEEGAEWARTINRHLKQAAKDSGDRFIGLSVVPLQDGARAAETLRAAHADGFKGTMIGTQPKGKGGVLDDPDLTPFWEAANELGSIVAIHPVFDAGDDRVKFHGMENAVGRVTDTLIAVSRIIYSGHVERYSNVKFVVGIGGSALPYVIGRLKRNHSLHPDDMADPAKALSMMYYDTLVHDPLALKLLIDTVGADRILLGSDMPFPIGDPKPRAILESVGLSGAQRQSIEGGLIETLIGA</sequence>
<dbReference type="Gene3D" id="3.20.20.140">
    <property type="entry name" value="Metal-dependent hydrolases"/>
    <property type="match status" value="1"/>
</dbReference>
<reference evidence="3" key="2">
    <citation type="submission" date="2020-09" db="EMBL/GenBank/DDBJ databases">
        <authorList>
            <person name="Sun Q."/>
            <person name="Sedlacek I."/>
        </authorList>
    </citation>
    <scope>NUCLEOTIDE SEQUENCE</scope>
    <source>
        <strain evidence="3">CCM 7684</strain>
    </source>
</reference>
<dbReference type="InterPro" id="IPR006680">
    <property type="entry name" value="Amidohydro-rel"/>
</dbReference>
<evidence type="ECO:0000313" key="4">
    <source>
        <dbReference type="Proteomes" id="UP000602745"/>
    </source>
</evidence>